<evidence type="ECO:0000313" key="2">
    <source>
        <dbReference type="Proteomes" id="UP000182190"/>
    </source>
</evidence>
<gene>
    <name evidence="1" type="ORF">PL9631_1010013</name>
</gene>
<organism evidence="1 2">
    <name type="scientific">Planktothrix paucivesiculata PCC 9631</name>
    <dbReference type="NCBI Taxonomy" id="671071"/>
    <lineage>
        <taxon>Bacteria</taxon>
        <taxon>Bacillati</taxon>
        <taxon>Cyanobacteriota</taxon>
        <taxon>Cyanophyceae</taxon>
        <taxon>Oscillatoriophycideae</taxon>
        <taxon>Oscillatoriales</taxon>
        <taxon>Microcoleaceae</taxon>
        <taxon>Planktothrix</taxon>
    </lineage>
</organism>
<comment type="caution">
    <text evidence="1">The sequence shown here is derived from an EMBL/GenBank/DDBJ whole genome shotgun (WGS) entry which is preliminary data.</text>
</comment>
<dbReference type="AlphaFoldDB" id="A0A7Z9BLI0"/>
<dbReference type="RefSeq" id="WP_083623064.1">
    <property type="nucleotide sequence ID" value="NZ_LR735024.1"/>
</dbReference>
<dbReference type="EMBL" id="CZCS02000004">
    <property type="protein sequence ID" value="VXD10748.1"/>
    <property type="molecule type" value="Genomic_DNA"/>
</dbReference>
<name>A0A7Z9BLI0_9CYAN</name>
<dbReference type="Proteomes" id="UP000182190">
    <property type="component" value="Unassembled WGS sequence"/>
</dbReference>
<reference evidence="1" key="1">
    <citation type="submission" date="2019-10" db="EMBL/GenBank/DDBJ databases">
        <authorList>
            <consortium name="Genoscope - CEA"/>
            <person name="William W."/>
        </authorList>
    </citation>
    <scope>NUCLEOTIDE SEQUENCE [LARGE SCALE GENOMIC DNA]</scope>
    <source>
        <strain evidence="1">BBR_PRJEB10994</strain>
    </source>
</reference>
<dbReference type="OrthoDB" id="463333at2"/>
<protein>
    <submittedName>
        <fullName evidence="1">Uncharacterized protein</fullName>
    </submittedName>
</protein>
<proteinExistence type="predicted"/>
<evidence type="ECO:0000313" key="1">
    <source>
        <dbReference type="EMBL" id="VXD10748.1"/>
    </source>
</evidence>
<accession>A0A7Z9BLI0</accession>
<sequence>MRIIQTKGIVKDGELKVKVPTEFSNAEVDVIVVAKHEPDEFDLRYQLMLKKGYDTPEKVVELIDQIKLEMLKEKGRI</sequence>
<keyword evidence="2" id="KW-1185">Reference proteome</keyword>